<feature type="domain" description="Fibronectin type-III" evidence="1">
    <location>
        <begin position="831"/>
        <end position="917"/>
    </location>
</feature>
<dbReference type="InterPro" id="IPR036116">
    <property type="entry name" value="FN3_sf"/>
</dbReference>
<dbReference type="SUPFAM" id="SSF49265">
    <property type="entry name" value="Fibronectin type III"/>
    <property type="match status" value="32"/>
</dbReference>
<dbReference type="Bgee" id="ENSLOCG00000007844">
    <property type="expression patterns" value="Expressed in zone of skin"/>
</dbReference>
<dbReference type="GeneTree" id="ENSGT00940000157064"/>
<feature type="domain" description="Fibronectin type-III" evidence="1">
    <location>
        <begin position="43"/>
        <end position="134"/>
    </location>
</feature>
<reference evidence="2" key="3">
    <citation type="submission" date="2025-09" db="UniProtKB">
        <authorList>
            <consortium name="Ensembl"/>
        </authorList>
    </citation>
    <scope>IDENTIFICATION</scope>
</reference>
<feature type="domain" description="Fibronectin type-III" evidence="1">
    <location>
        <begin position="3820"/>
        <end position="3906"/>
    </location>
</feature>
<feature type="domain" description="Fibronectin type-III" evidence="1">
    <location>
        <begin position="3384"/>
        <end position="3472"/>
    </location>
</feature>
<feature type="domain" description="Fibronectin type-III" evidence="1">
    <location>
        <begin position="2168"/>
        <end position="2254"/>
    </location>
</feature>
<feature type="domain" description="Fibronectin type-III" evidence="1">
    <location>
        <begin position="484"/>
        <end position="570"/>
    </location>
</feature>
<dbReference type="SMART" id="SM00060">
    <property type="entry name" value="FN3"/>
    <property type="match status" value="44"/>
</dbReference>
<feature type="domain" description="Fibronectin type-III" evidence="1">
    <location>
        <begin position="2342"/>
        <end position="2428"/>
    </location>
</feature>
<feature type="domain" description="Fibronectin type-III" evidence="1">
    <location>
        <begin position="745"/>
        <end position="830"/>
    </location>
</feature>
<feature type="domain" description="Fibronectin type-III" evidence="1">
    <location>
        <begin position="2080"/>
        <end position="2167"/>
    </location>
</feature>
<dbReference type="eggNOG" id="ENOG502RRMG">
    <property type="taxonomic scope" value="Eukaryota"/>
</dbReference>
<dbReference type="HOGENOM" id="CLU_223556_0_0_1"/>
<dbReference type="Pfam" id="PF00041">
    <property type="entry name" value="fn3"/>
    <property type="match status" value="5"/>
</dbReference>
<dbReference type="CDD" id="cd00063">
    <property type="entry name" value="FN3"/>
    <property type="match status" value="13"/>
</dbReference>
<dbReference type="PANTHER" id="PTHR47135:SF3">
    <property type="entry name" value="FIBRONECTIN TYPE-III DOMAIN-CONTAINING PROTEIN"/>
    <property type="match status" value="1"/>
</dbReference>
<dbReference type="PROSITE" id="PS50853">
    <property type="entry name" value="FN3"/>
    <property type="match status" value="24"/>
</dbReference>
<reference evidence="2" key="2">
    <citation type="submission" date="2025-08" db="UniProtKB">
        <authorList>
            <consortium name="Ensembl"/>
        </authorList>
    </citation>
    <scope>IDENTIFICATION</scope>
</reference>
<dbReference type="Gene3D" id="2.60.40.10">
    <property type="entry name" value="Immunoglobulins"/>
    <property type="match status" value="23"/>
</dbReference>
<evidence type="ECO:0000313" key="2">
    <source>
        <dbReference type="Ensembl" id="ENSLOCP00000009528.1"/>
    </source>
</evidence>
<feature type="domain" description="Fibronectin type-III" evidence="1">
    <location>
        <begin position="918"/>
        <end position="1004"/>
    </location>
</feature>
<feature type="domain" description="Fibronectin type-III" evidence="1">
    <location>
        <begin position="3907"/>
        <end position="3993"/>
    </location>
</feature>
<feature type="domain" description="Fibronectin type-III" evidence="1">
    <location>
        <begin position="1295"/>
        <end position="1383"/>
    </location>
</feature>
<feature type="domain" description="Fibronectin type-III" evidence="1">
    <location>
        <begin position="4478"/>
        <end position="4566"/>
    </location>
</feature>
<name>W5MMB9_LEPOC</name>
<accession>W5MMB9</accession>
<dbReference type="Ensembl" id="ENSLOCT00000009539.1">
    <property type="protein sequence ID" value="ENSLOCP00000009528.1"/>
    <property type="gene ID" value="ENSLOCG00000007844.1"/>
</dbReference>
<feature type="domain" description="Fibronectin type-III" evidence="1">
    <location>
        <begin position="3210"/>
        <end position="3296"/>
    </location>
</feature>
<dbReference type="InterPro" id="IPR013783">
    <property type="entry name" value="Ig-like_fold"/>
</dbReference>
<dbReference type="InParanoid" id="W5MMB9"/>
<feature type="domain" description="Fibronectin type-III" evidence="1">
    <location>
        <begin position="1993"/>
        <end position="2079"/>
    </location>
</feature>
<feature type="domain" description="Fibronectin type-III" evidence="1">
    <location>
        <begin position="3560"/>
        <end position="3646"/>
    </location>
</feature>
<dbReference type="PANTHER" id="PTHR47135">
    <property type="entry name" value="FIBRONECTIN TYPE III DOMAIN-CONTAINING PROTEIN 7"/>
    <property type="match status" value="1"/>
</dbReference>
<feature type="domain" description="Fibronectin type-III" evidence="1">
    <location>
        <begin position="1092"/>
        <end position="1178"/>
    </location>
</feature>
<feature type="domain" description="Fibronectin type-III" evidence="1">
    <location>
        <begin position="310"/>
        <end position="396"/>
    </location>
</feature>
<feature type="domain" description="Fibronectin type-III" evidence="1">
    <location>
        <begin position="3994"/>
        <end position="4080"/>
    </location>
</feature>
<dbReference type="Proteomes" id="UP000018468">
    <property type="component" value="Linkage group LG10"/>
</dbReference>
<sequence>MLPASTTTKLVEGVRPGTLYNVTVKAFQFYYIINSTSKLATTVPATSQIISSESVSSSTIRAQWSNATGASQYFLIAEATSSVQKVNMSFTTLNGEISNLQPSTTYNLYIYSANSAGLGAPGKVRTVTTLVQPPVGVTVQQAGPNSALLSWQPVDKVLEYGVSIYENETIKSNPVVKKTSSTSLQINNLLPCTKYLFGIGSSNNFLVFGEQTFVRYMTGSLNPVAAITTNYSCASGLVTINWGNTFGASSYRAVATPRNGTTLSCSATSTSCQITGVQCGQRYTVSVTAISGSCESSSNATAIFETVPCAPTNLGIFRDCYSNVIIFSWDPTANTMYYVAKAMDSNGEITECRTTDTSCFFTNTGCGLGYQFTVYSVNGECSSRISAPARTRTAPCDPKNVKTIGECLSDILIVSWEPAAGALSYTVEAKGNTGVRYNCSSFTTSCALSGVRCGESLSVWITASNDDCISDSALGEVAETVPCTPRNVTVDSDCSSNSFSVSWDYSRGALFYITTAEDSEGNQYNCKDTSTQCQIKNLRCGHSYSVFVIATNFMCNSSESSRITVETAPCSPESVDVFLDCAANHALIIWQNIQGRNTYTAMIEDKSGSTLNCSTLSNNCYISGLKCGQVYSVFVIQHNGKCASPPSRAIKMNSVPCGPENVKTYVNCGMGTMMVDWDIEIGAESYQTIVAAGNGESKYCSSTETNCEVRDLECGQSYTVVVMSLNGTCQSLPSRDVIVQGAPCVPQNVTAELSCSGNKAVISWEEGKGAKYYTASAVGETGHKAKCTSNNTACSIPNLLCSENYTVAVTASDNCTSLPSSIFNFQTAPCPPVNVEGWIDCTNNTAFISWDPSKNAKAYRVRAVGTSGHTSSCNSTKPNCQLRDLHCGQEYTFTVIATDGHCDSNESLPYKQETAPCAPKNVEKILYCNSNILLLYWDPSLTALNYTAAVQGPSGLAHSCNTSDTSCNFRQLQCGRQYTATVKAYNKNCSSPNSITTTVKTVPCIPQNVRGDLDHTGNFLVASWGNTSGATVYIAVVTGPDSYMETCSTANLTCTFGNLKCAEQYDITVSAGNDQCNSTQSYPASLLTAPCEPQNLNLNFDCASNIAIVSWETSIGAKTYTVLAEGQNSHLASCQTSDTFCRLSLLDCGQLYNVTVLADNGKSNSSSQTSLVLETGKYDVSSLQHTLHCSVMSCNVLTILLPLKTRRLLCSLKPCNVSPDYLNSANIESSWVLTIFRQFYFYIMQSFSVFIELINCVILFALLASFFGIYYQGVISAHANCWLLYHDIDYQASCAPHNVQASLVCANNTAVVSWDSSAGAESYTVTAQGWNGHTTSCSSNSTNCYISHLQCGVMYDITVIPLRDNCAGFQSSTFRFNAGTGPCPPSNVDGRLDCYTNIGSVSWAFDPQVEMYFATATGQDGHTHTCNSSRANCSFTDLHCGESYTITAVARERNCSSAPSSGFKIKTAPCPPRNLDGQVFCAQNIMSFMWDGITGAKSYFLSSKSLDGTITTYMTMDTSYYLSGLQCGQHYSFRVTSLDGTCNSSLSNSLELNTAPCPPRNVGANVDCGSNKVVISWDRSEDVMSYTAIAEGSHGHKTSCTTNSTSCVVKMDCGRSYIVTVLSTSATCNSSLESNIQVESAPCLPENVEAVLNCDTDVLSVKWNESVGSDLYTALAIGSDGFRASCNTTDTKCNITGLECGQTYGIAVTTSSVKCSLIKGSDYKIQSAPCPPKNTSANLNCSSNIVSVSWDRGRATELYSVTAEGRLGEIETCNTSGTNCSFTHLRCGQRYSFSVVGITNQCRSLIDSAMDLATVPCVPTNLDPRRDCDTNIVAITWDAAAGATGYIAKAESNQGHRTSCNSPDTHCSINDMKCGQEYSIVIVSMDANCASQISTPAKVATAPCPNTNLQASIDCPTNVAAISWTPGNGSDSYEALAECFSIGHRAVCNTTGSSCNISTLQCGKRYTVSVTGEGNGCRSPVGSWVAIHTAPCAPTQLRVQFSCGSDTVALSWKAAEGAGMYMALAEGKNGEKRTCNSSTTACNITSLQCGKKYNVSVIAFNGGCIGGQSEIYTIKTAPCVPKNVETHLQCDSGTLSITWQDSDGAKYYYTTAERSDGEVLTCYSKNKTNCTIPYLHCGDTYNITVTAADESCNSSHSQPKAITTAPCPPSAITHHLDCNSNIVSISWDTSILGVEYRAKATEVNGHSSSCNTSDSNCAITGLQCGKEYNVTVRATNDGCLGAQSSGYRIRTAPCTPQLTDVEIDCLSDIALLTWGQVDGAMTYIATGKDKHDRIFQCNSSDTSCSIMGFNCGQQYSFSVTAWDDLCSSEPSNVLESETAPCMPQDVRTDLPCNSSTVSVFWAPSVGALTYTATLEGRDGNTICCTTNSTTCEISDLPCGEIFFVSVTAEGPTCNSSQSTSVILKTVPCVPQHLNVSLNCENNKATLRWDESKGAQLYTVEAAVKNGHSTTCSSTENSCEFLDLRCGRTYAISVIAEDMACESEKSKAVNIKTVPCNPDNIVTKVDCETNTIAVSWNKSDGAEFYTVTAEDGDGWSTHCNGFDSQCNMTGLSCGRTYYTTVTASDDKCSSQPTSFIEARTAPCQPRDIEAFVDCYTKTAILSWNYGAGAIAYTASALTNDGLGASCNTNNTNCEISDLQCGEEYLVSVFAQDETCNSSAVLTDYLKTEPCVPQNISVRYTMSIAQLVWDPCRGALSYTAEALTSQGHQLTCNTDDTNCALAGFLCSQIYNITVTAHNEACNDTVTSEIQQLETEHCPPSAVVASVHCQTGVVSASWEESDGAEIYIATFDGRNGDSQTCQSTGTTCNVSNLQCGSIYYVSVKALSTNRNTSLSTVINVATEPCVPDHVETNVDCGTNTAWVSWMYTYGAESYLATAEGADGHVASCNTNDNTCNITDLNCGQIYNLTLTAINEQCQNKTPTVFSFSTRPCAPLRVNAELECGSDTALVFWEEREGIELYYATATSSTGHTESCNSTSTSCNIANLQCGETYYFTVTANTEQCESELSSTIEIKAAPCRPENVFAQGSCDSEDVTVAWDESEGALSYIITVTGDLGLITAFNTTETTIEFELNCGQTYNITVVGQDDRCDSISSFPAEFISAPCVPQNVDSYTHCETNRGSVSWTESDGAVFYTATAQGLDGHTHVCNTTETSCTWEDLHCGEVYTIYIIAENYMCNSSMSNTTVIYTAPCVPQNLVPELHCGYNISSVTWDVSAGAEMYVVTAQSGDGHKIEISTNDTYSDLRHLLCGEVYTITVVAYSSECKSEESTPAELTTDPCILTRVTTQLDCLSNSAVISWDEGSGAQYYTAVAETGVGLKQSCISYGRFCTINNLQCGQLYFVYVTASSNGCTSAESFQTNLLTAPCIPQNVSLQLDCVADSVLVSWEHAEDKLSFKALAQNNQGNSSSCETRGTQKECLLTNLICGLLYSVQVVAFDNTCSSLPSEIVNIQTVPCTPQISDVYVDCNTNTALIEWSYAVGAISYTAIAESGGSELAFCNTSHTNCEILDLECGRLYSLTLIASDEHCNSLQSIIWDFESVPCAPQNVISHLDCYSNFLYVEWEASSGAESYEVYAVSLQGHVATCSSTDEACEITNLMCGNTYNISVVAISQHCNISESAITEIQSVPCIPENVDGSVDCETGAVSMSWEHSEGAVSYTAVALGSGGYSAQCYTSGTTCQFTDLLCGLSYSLSVTASHDTCSSSESHTVTLSTVPCVPQNVTAQLQCANNTGWVFWELGEAVVSYEVLAIGPDGHRTQCNTTLSGCELTDLNCGQLYNLTVTSLDGVCDNIHAFSHLQTAPCEPKNVRSALECSTNSASVAWDEGNDAVSYRAVGHSSDGHTAVCNTSSNFCDLQNLQCGQKYNVSVFAVDDVCDSVQSRTSEVSTAPCAPQNVEVHIKCDSGILVVTWDSMLDITFYRAQAVAKDGNIFSCETTDTSCSMKGLLCGRTYTIQVTAFIDGCSSKPSDAVMISSAPCPPNNAIGSLDCMTNSAWVTWENSNGAQSYTVTALGSGNYNSTCKTASTTCNVPSLRCGILYTFFVTALNKNCESAQSNTFQIATAPCALTTVMAVTKCNSSTLHVTWDNTETSEMYIATAEGSDRSLLFCNSTMAACDLTNAHCGTRYTVIVAASSDKCSSLRSPPYYISTAPCAPQNVVARPNCDSQGVTVSWNSSSGALSYLLTAIGRDGDRHSCNTTQTNCPLTQLHCGQQYSLSVRAADATCASPPSSMVSFNTVPCKPNNLSVNIQCATKSAVLSWDRTNGSVGYFASASAVGGHSLFCETREPPCTIEGLECGANYSFKVLSSDGICNSSYSDPLARGAVPCPPAMVRTRLLPMHNGIQEVEVMWQKVDCAEAEYRVDLLGQIQDDELGYIQIDSYWTTFPYFYILLPCSSTYNVTLRARNSAGKSNTTDPILRQTAPCAPAGATYNGNFTSATDSSLHRTRRDLRQTATNIEVYKPLLTPDLHIVNVTRDSLHVEWTAVEDSTYYVLIVKEDTETHPFKPLVMSVNGTVSIVSGLQPLTRYSVIVAAKNSNRSSQYSEKVFVTTGI</sequence>
<feature type="domain" description="Fibronectin type-III" evidence="1">
    <location>
        <begin position="2950"/>
        <end position="3036"/>
    </location>
</feature>
<keyword evidence="3" id="KW-1185">Reference proteome</keyword>
<feature type="domain" description="Fibronectin type-III" evidence="1">
    <location>
        <begin position="2429"/>
        <end position="2515"/>
    </location>
</feature>
<dbReference type="OMA" id="TSICRDQ"/>
<feature type="domain" description="Fibronectin type-III" evidence="1">
    <location>
        <begin position="2776"/>
        <end position="2862"/>
    </location>
</feature>
<dbReference type="EMBL" id="AHAT01016054">
    <property type="status" value="NOT_ANNOTATED_CDS"/>
    <property type="molecule type" value="Genomic_DNA"/>
</dbReference>
<feature type="domain" description="Fibronectin type-III" evidence="1">
    <location>
        <begin position="4168"/>
        <end position="4254"/>
    </location>
</feature>
<evidence type="ECO:0000313" key="3">
    <source>
        <dbReference type="Proteomes" id="UP000018468"/>
    </source>
</evidence>
<feature type="domain" description="Fibronectin type-III" evidence="1">
    <location>
        <begin position="3123"/>
        <end position="3209"/>
    </location>
</feature>
<proteinExistence type="predicted"/>
<organism evidence="2 3">
    <name type="scientific">Lepisosteus oculatus</name>
    <name type="common">Spotted gar</name>
    <dbReference type="NCBI Taxonomy" id="7918"/>
    <lineage>
        <taxon>Eukaryota</taxon>
        <taxon>Metazoa</taxon>
        <taxon>Chordata</taxon>
        <taxon>Craniata</taxon>
        <taxon>Vertebrata</taxon>
        <taxon>Euteleostomi</taxon>
        <taxon>Actinopterygii</taxon>
        <taxon>Neopterygii</taxon>
        <taxon>Holostei</taxon>
        <taxon>Semionotiformes</taxon>
        <taxon>Lepisosteidae</taxon>
        <taxon>Lepisosteus</taxon>
    </lineage>
</organism>
<evidence type="ECO:0000259" key="1">
    <source>
        <dbReference type="PROSITE" id="PS50853"/>
    </source>
</evidence>
<dbReference type="InterPro" id="IPR003961">
    <property type="entry name" value="FN3_dom"/>
</dbReference>
<protein>
    <recommendedName>
        <fullName evidence="1">Fibronectin type-III domain-containing protein</fullName>
    </recommendedName>
</protein>
<reference evidence="3" key="1">
    <citation type="submission" date="2011-12" db="EMBL/GenBank/DDBJ databases">
        <title>The Draft Genome of Lepisosteus oculatus.</title>
        <authorList>
            <consortium name="The Broad Institute Genome Assembly &amp; Analysis Group"/>
            <consortium name="Computational R&amp;D Group"/>
            <consortium name="and Sequencing Platform"/>
            <person name="Di Palma F."/>
            <person name="Alfoldi J."/>
            <person name="Johnson J."/>
            <person name="Berlin A."/>
            <person name="Gnerre S."/>
            <person name="Jaffe D."/>
            <person name="MacCallum I."/>
            <person name="Young S."/>
            <person name="Walker B.J."/>
            <person name="Lander E.S."/>
            <person name="Lindblad-Toh K."/>
        </authorList>
    </citation>
    <scope>NUCLEOTIDE SEQUENCE [LARGE SCALE GENOMIC DNA]</scope>
</reference>